<name>A0A1D2MVU1_ORCCI</name>
<evidence type="ECO:0000256" key="5">
    <source>
        <dbReference type="ARBA" id="ARBA00022692"/>
    </source>
</evidence>
<feature type="transmembrane region" description="Helical" evidence="17">
    <location>
        <begin position="1288"/>
        <end position="1307"/>
    </location>
</feature>
<feature type="domain" description="SSD" evidence="18">
    <location>
        <begin position="707"/>
        <end position="872"/>
    </location>
</feature>
<dbReference type="GO" id="GO:0030301">
    <property type="term" value="P:cholesterol transport"/>
    <property type="evidence" value="ECO:0007669"/>
    <property type="project" value="UniProtKB-ARBA"/>
</dbReference>
<protein>
    <submittedName>
        <fullName evidence="19">Niemann-Pick C1 protein</fullName>
    </submittedName>
</protein>
<evidence type="ECO:0000256" key="1">
    <source>
        <dbReference type="ARBA" id="ARBA00004127"/>
    </source>
</evidence>
<evidence type="ECO:0000256" key="9">
    <source>
        <dbReference type="ARBA" id="ARBA00023098"/>
    </source>
</evidence>
<feature type="transmembrane region" description="Helical" evidence="17">
    <location>
        <begin position="345"/>
        <end position="370"/>
    </location>
</feature>
<keyword evidence="13" id="KW-0325">Glycoprotein</keyword>
<gene>
    <name evidence="19" type="ORF">Ocin01_09561</name>
</gene>
<keyword evidence="10 17" id="KW-0472">Membrane</keyword>
<evidence type="ECO:0000256" key="16">
    <source>
        <dbReference type="SAM" id="MobiDB-lite"/>
    </source>
</evidence>
<feature type="transmembrane region" description="Helical" evidence="17">
    <location>
        <begin position="1248"/>
        <end position="1268"/>
    </location>
</feature>
<dbReference type="GO" id="GO:0015485">
    <property type="term" value="F:cholesterol binding"/>
    <property type="evidence" value="ECO:0007669"/>
    <property type="project" value="TreeGrafter"/>
</dbReference>
<dbReference type="FunFam" id="1.20.1640.10:FF:000010">
    <property type="entry name" value="NPC intracellular cholesterol transporter 1"/>
    <property type="match status" value="1"/>
</dbReference>
<evidence type="ECO:0000256" key="11">
    <source>
        <dbReference type="ARBA" id="ARBA00023157"/>
    </source>
</evidence>
<feature type="transmembrane region" description="Helical" evidence="17">
    <location>
        <begin position="741"/>
        <end position="765"/>
    </location>
</feature>
<dbReference type="Pfam" id="PF16414">
    <property type="entry name" value="NPC1_N"/>
    <property type="match status" value="1"/>
</dbReference>
<feature type="region of interest" description="Disordered" evidence="16">
    <location>
        <begin position="45"/>
        <end position="71"/>
    </location>
</feature>
<comment type="similarity">
    <text evidence="2">Belongs to the patched family.</text>
</comment>
<keyword evidence="6" id="KW-0732">Signal</keyword>
<feature type="compositionally biased region" description="Acidic residues" evidence="16">
    <location>
        <begin position="52"/>
        <end position="65"/>
    </location>
</feature>
<feature type="transmembrane region" description="Helical" evidence="17">
    <location>
        <begin position="847"/>
        <end position="872"/>
    </location>
</feature>
<dbReference type="Pfam" id="PF22314">
    <property type="entry name" value="NPC1_MLD"/>
    <property type="match status" value="1"/>
</dbReference>
<dbReference type="Gene3D" id="1.20.1640.10">
    <property type="entry name" value="Multidrug efflux transporter AcrB transmembrane domain"/>
    <property type="match status" value="2"/>
</dbReference>
<dbReference type="EMBL" id="LJIJ01000471">
    <property type="protein sequence ID" value="ODM97116.1"/>
    <property type="molecule type" value="Genomic_DNA"/>
</dbReference>
<comment type="caution">
    <text evidence="19">The sequence shown here is derived from an EMBL/GenBank/DDBJ whole genome shotgun (WGS) entry which is preliminary data.</text>
</comment>
<dbReference type="Proteomes" id="UP000094527">
    <property type="component" value="Unassembled WGS sequence"/>
</dbReference>
<evidence type="ECO:0000256" key="12">
    <source>
        <dbReference type="ARBA" id="ARBA00023166"/>
    </source>
</evidence>
<dbReference type="InterPro" id="IPR032190">
    <property type="entry name" value="NPC1_N"/>
</dbReference>
<evidence type="ECO:0000256" key="14">
    <source>
        <dbReference type="ARBA" id="ARBA00023221"/>
    </source>
</evidence>
<evidence type="ECO:0000256" key="7">
    <source>
        <dbReference type="ARBA" id="ARBA00022989"/>
    </source>
</evidence>
<keyword evidence="4" id="KW-0153">Cholesterol metabolism</keyword>
<keyword evidence="3" id="KW-0813">Transport</keyword>
<dbReference type="GO" id="GO:0030299">
    <property type="term" value="P:intestinal cholesterol absorption"/>
    <property type="evidence" value="ECO:0007669"/>
    <property type="project" value="TreeGrafter"/>
</dbReference>
<evidence type="ECO:0000256" key="13">
    <source>
        <dbReference type="ARBA" id="ARBA00023180"/>
    </source>
</evidence>
<dbReference type="PANTHER" id="PTHR45727">
    <property type="entry name" value="NPC INTRACELLULAR CHOLESTEROL TRANSPORTER 1"/>
    <property type="match status" value="1"/>
</dbReference>
<dbReference type="GO" id="GO:0008203">
    <property type="term" value="P:cholesterol metabolic process"/>
    <property type="evidence" value="ECO:0007669"/>
    <property type="project" value="UniProtKB-KW"/>
</dbReference>
<dbReference type="GO" id="GO:0005319">
    <property type="term" value="F:lipid transporter activity"/>
    <property type="evidence" value="ECO:0007669"/>
    <property type="project" value="InterPro"/>
</dbReference>
<dbReference type="InterPro" id="IPR053958">
    <property type="entry name" value="HMGCR/SNAP/NPC1-like_SSD"/>
</dbReference>
<keyword evidence="5 17" id="KW-0812">Transmembrane</keyword>
<evidence type="ECO:0000256" key="2">
    <source>
        <dbReference type="ARBA" id="ARBA00005585"/>
    </source>
</evidence>
<evidence type="ECO:0000256" key="3">
    <source>
        <dbReference type="ARBA" id="ARBA00022448"/>
    </source>
</evidence>
<dbReference type="Pfam" id="PF12349">
    <property type="entry name" value="Sterol-sensing"/>
    <property type="match status" value="1"/>
</dbReference>
<feature type="transmembrane region" description="Helical" evidence="17">
    <location>
        <begin position="918"/>
        <end position="941"/>
    </location>
</feature>
<keyword evidence="11" id="KW-1015">Disulfide bond</keyword>
<dbReference type="NCBIfam" id="TIGR00917">
    <property type="entry name" value="2A060601"/>
    <property type="match status" value="1"/>
</dbReference>
<evidence type="ECO:0000256" key="10">
    <source>
        <dbReference type="ARBA" id="ARBA00023136"/>
    </source>
</evidence>
<evidence type="ECO:0000256" key="15">
    <source>
        <dbReference type="ARBA" id="ARBA00034049"/>
    </source>
</evidence>
<keyword evidence="9" id="KW-0443">Lipid metabolism</keyword>
<feature type="transmembrane region" description="Helical" evidence="17">
    <location>
        <begin position="1216"/>
        <end position="1236"/>
    </location>
</feature>
<dbReference type="STRING" id="48709.A0A1D2MVU1"/>
<evidence type="ECO:0000256" key="8">
    <source>
        <dbReference type="ARBA" id="ARBA00023055"/>
    </source>
</evidence>
<evidence type="ECO:0000256" key="6">
    <source>
        <dbReference type="ARBA" id="ARBA00022729"/>
    </source>
</evidence>
<feature type="transmembrane region" description="Helical" evidence="17">
    <location>
        <begin position="771"/>
        <end position="793"/>
    </location>
</feature>
<evidence type="ECO:0000313" key="19">
    <source>
        <dbReference type="EMBL" id="ODM97116.1"/>
    </source>
</evidence>
<dbReference type="OrthoDB" id="6510177at2759"/>
<evidence type="ECO:0000313" key="20">
    <source>
        <dbReference type="Proteomes" id="UP000094527"/>
    </source>
</evidence>
<feature type="transmembrane region" description="Helical" evidence="17">
    <location>
        <begin position="708"/>
        <end position="729"/>
    </location>
</feature>
<comment type="subcellular location">
    <subcellularLocation>
        <location evidence="1">Endomembrane system</location>
        <topology evidence="1">Multi-pass membrane protein</topology>
    </subcellularLocation>
</comment>
<dbReference type="GO" id="GO:0005886">
    <property type="term" value="C:plasma membrane"/>
    <property type="evidence" value="ECO:0007669"/>
    <property type="project" value="TreeGrafter"/>
</dbReference>
<dbReference type="GO" id="GO:0012505">
    <property type="term" value="C:endomembrane system"/>
    <property type="evidence" value="ECO:0007669"/>
    <property type="project" value="UniProtKB-SubCell"/>
</dbReference>
<reference evidence="19 20" key="1">
    <citation type="journal article" date="2016" name="Genome Biol. Evol.">
        <title>Gene Family Evolution Reflects Adaptation to Soil Environmental Stressors in the Genome of the Collembolan Orchesella cincta.</title>
        <authorList>
            <person name="Faddeeva-Vakhrusheva A."/>
            <person name="Derks M.F."/>
            <person name="Anvar S.Y."/>
            <person name="Agamennone V."/>
            <person name="Suring W."/>
            <person name="Smit S."/>
            <person name="van Straalen N.M."/>
            <person name="Roelofs D."/>
        </authorList>
    </citation>
    <scope>NUCLEOTIDE SEQUENCE [LARGE SCALE GENOMIC DNA]</scope>
    <source>
        <tissue evidence="19">Mixed pool</tissue>
    </source>
</reference>
<sequence>MRVPKSALGRIVSGSGAVTMISRLFIASLFLTVLLQREVSAQNSTSSASFESEAETESSTEIETETETHQTDGKCVMHGLCGEMEGFGEQTCKVDHPPVPLDEEWHDKLKGYCPELFEEYGSTLCCNADQVDKLTESLSYAQSLLGRCPSCFNNFRRSFCNFTCSPRQYKFLNVTEVAPTNPDDLELDPEMPKEVVRKLEFHISKQYMDDTFESCKNVLMSTTNGPALDILCGAWGSYRCNAERWFEFLGSTSNGHSPFDIIYIPHDTNARTTQIDFSGIVGELVEGLGGDASELKEGIEPLNLPTYSCAVVPPGATKRCSCVDCPASCPAAQPLPPIPQEWTLFGYHGMVVIMILTFVIGAGAIILMAFTNYNYDSSEYSIGSVDEVMPPKCPRDEVDFMEKMGKNSEEAINRFFRSLAETCAANPWAVILPGIVLTSILCYGIRQLEITTDPVELWAAPHSRSRLEKEYFDETFAPFYRIEHLIITAKDDSMSVYHNTSGEAEPEKFGPVFNKAFMYAILELQSEIESIKTASNITLSDICFKPLRPDNDHCSIFSYLGWWQYSKEEIDKVVESKASEGLFDNYLDHFKFCSRNPVSPKDSTLLGQSCLGPFGGPIDPNVVLGGFIKPGQQAEEPPFKDSNTIIITYVVNNYYKKEDNEAAREWETAFLGFMENYVKNKTPNFMEIAYSSERSIQDELKRESESEITTVVVSYLIMFLYIAVNLGQINSVSRLLIDSQIALGVAGVTIVLASVAASVGLFGYLGVPATLIIIEVIPFLVLAVGVDNIFIMVQHYQRSERLPSETKAKHIGRIIGEVAPSMLLNSFTDSASFFLGGLSGMPAVRAFAFYAGMALLFNFILQFTCFISILSLDISRREKNHYDLFCCVQGKSVEKMKYDKGILYAGFKKVWAPLLLKFPVRIAVIVTFFGWLCSSIAVIPYINVGLDQELSMPEDSYVSTYFKAMFDYLSVGPPVYFVVKDSGLNYSDYHQQDLIRAGDFSESLTAQVFAASRISNRTFVAKPASSWLDDYMDWAANENCCKYSVKTNEYCPSSEFSRKKCKSCGLSGKLDDGRIPPDLFETYLDYFLKDNPFAECPKGGHAAYSQAVSRKKVEENGTAYRPTASYFMTYHTILKSSSDYTEAMKEARMIAANITDTLNKETNSTRHEVFPYSVFYVFYEQYLTMWRDTLQSLGISFITIFVVTFLLTGFDIYSALVINLTIFMIVTNIGGLMYHWNISLNAVSLVNLVMAVGIAVEFCTHIVHAFTASKETSRLERSRDALVNMGSSVLSGIALTKFGGIVVLGFAKSQIFRIFYFRMYLGIVLFGAAHGLIFLPMCLVTLTFIAAITLAAVEAAVSPPQGVPLIPTGVAPPVNTNAPQIPGRPAPLPAKGENTDDLNAESTFGIGLWGLGGGWGGGWGGYYGWPYRSSYYRPYYSSWGWGW</sequence>
<dbReference type="OMA" id="WWFDVES"/>
<keyword evidence="12" id="KW-1207">Sterol metabolism</keyword>
<dbReference type="GO" id="GO:0042632">
    <property type="term" value="P:cholesterol homeostasis"/>
    <property type="evidence" value="ECO:0007669"/>
    <property type="project" value="TreeGrafter"/>
</dbReference>
<dbReference type="FunFam" id="1.20.1640.10:FF:000008">
    <property type="entry name" value="NPC intracellular cholesterol transporter 1"/>
    <property type="match status" value="1"/>
</dbReference>
<keyword evidence="20" id="KW-1185">Reference proteome</keyword>
<evidence type="ECO:0000256" key="4">
    <source>
        <dbReference type="ARBA" id="ARBA00022548"/>
    </source>
</evidence>
<keyword evidence="8" id="KW-0445">Lipid transport</keyword>
<feature type="transmembrane region" description="Helical" evidence="17">
    <location>
        <begin position="961"/>
        <end position="979"/>
    </location>
</feature>
<evidence type="ECO:0000259" key="18">
    <source>
        <dbReference type="PROSITE" id="PS50156"/>
    </source>
</evidence>
<dbReference type="InterPro" id="IPR004765">
    <property type="entry name" value="NPC1-like"/>
</dbReference>
<dbReference type="PANTHER" id="PTHR45727:SF2">
    <property type="entry name" value="NPC INTRACELLULAR CHOLESTEROL TRANSPORTER 1"/>
    <property type="match status" value="1"/>
</dbReference>
<organism evidence="19 20">
    <name type="scientific">Orchesella cincta</name>
    <name type="common">Springtail</name>
    <name type="synonym">Podura cincta</name>
    <dbReference type="NCBI Taxonomy" id="48709"/>
    <lineage>
        <taxon>Eukaryota</taxon>
        <taxon>Metazoa</taxon>
        <taxon>Ecdysozoa</taxon>
        <taxon>Arthropoda</taxon>
        <taxon>Hexapoda</taxon>
        <taxon>Collembola</taxon>
        <taxon>Entomobryomorpha</taxon>
        <taxon>Entomobryoidea</taxon>
        <taxon>Orchesellidae</taxon>
        <taxon>Orchesellinae</taxon>
        <taxon>Orchesella</taxon>
    </lineage>
</organism>
<accession>A0A1D2MVU1</accession>
<evidence type="ECO:0000256" key="17">
    <source>
        <dbReference type="SAM" id="Phobius"/>
    </source>
</evidence>
<keyword evidence="14" id="KW-0753">Steroid metabolism</keyword>
<keyword evidence="7 17" id="KW-1133">Transmembrane helix</keyword>
<dbReference type="PROSITE" id="PS50156">
    <property type="entry name" value="SSD"/>
    <property type="match status" value="1"/>
</dbReference>
<feature type="transmembrane region" description="Helical" evidence="17">
    <location>
        <begin position="1190"/>
        <end position="1210"/>
    </location>
</feature>
<proteinExistence type="inferred from homology"/>
<feature type="transmembrane region" description="Helical" evidence="17">
    <location>
        <begin position="1319"/>
        <end position="1352"/>
    </location>
</feature>
<comment type="catalytic activity">
    <reaction evidence="15">
        <text>cholesterol(in) = cholesterol(out)</text>
        <dbReference type="Rhea" id="RHEA:39747"/>
        <dbReference type="ChEBI" id="CHEBI:16113"/>
    </reaction>
</comment>
<dbReference type="SUPFAM" id="SSF82866">
    <property type="entry name" value="Multidrug efflux transporter AcrB transmembrane domain"/>
    <property type="match status" value="2"/>
</dbReference>
<dbReference type="InterPro" id="IPR000731">
    <property type="entry name" value="SSD"/>
</dbReference>
<dbReference type="InterPro" id="IPR053956">
    <property type="entry name" value="NPC1_MLD"/>
</dbReference>